<dbReference type="Proteomes" id="UP000664277">
    <property type="component" value="Unassembled WGS sequence"/>
</dbReference>
<evidence type="ECO:0000313" key="7">
    <source>
        <dbReference type="EMBL" id="MBN8661075.1"/>
    </source>
</evidence>
<dbReference type="PROSITE" id="PS51736">
    <property type="entry name" value="RECOMBINASES_3"/>
    <property type="match status" value="1"/>
</dbReference>
<dbReference type="GO" id="GO:0003677">
    <property type="term" value="F:DNA binding"/>
    <property type="evidence" value="ECO:0007669"/>
    <property type="project" value="UniProtKB-KW"/>
</dbReference>
<dbReference type="GO" id="GO:0000150">
    <property type="term" value="F:DNA strand exchange activity"/>
    <property type="evidence" value="ECO:0007669"/>
    <property type="project" value="InterPro"/>
</dbReference>
<dbReference type="Gene3D" id="3.40.50.1390">
    <property type="entry name" value="Resolvase, N-terminal catalytic domain"/>
    <property type="match status" value="1"/>
</dbReference>
<keyword evidence="1" id="KW-0229">DNA integration</keyword>
<dbReference type="InterPro" id="IPR050639">
    <property type="entry name" value="SSR_resolvase"/>
</dbReference>
<feature type="active site" description="O-(5'-phospho-DNA)-serine intermediate" evidence="4 5">
    <location>
        <position position="12"/>
    </location>
</feature>
<dbReference type="Pfam" id="PF00239">
    <property type="entry name" value="Resolvase"/>
    <property type="match status" value="1"/>
</dbReference>
<accession>A0A8J7TLI1</accession>
<dbReference type="CDD" id="cd03768">
    <property type="entry name" value="SR_ResInv"/>
    <property type="match status" value="1"/>
</dbReference>
<dbReference type="PROSITE" id="PS00397">
    <property type="entry name" value="RECOMBINASES_1"/>
    <property type="match status" value="1"/>
</dbReference>
<evidence type="ECO:0000256" key="4">
    <source>
        <dbReference type="PIRSR" id="PIRSR606118-50"/>
    </source>
</evidence>
<keyword evidence="3" id="KW-0233">DNA recombination</keyword>
<evidence type="ECO:0000259" key="6">
    <source>
        <dbReference type="PROSITE" id="PS51736"/>
    </source>
</evidence>
<sequence>MNKRVVIYARVSTKDQSCERQLSDLRELATRMNYEVIGEYTETASGAKNDRQARNQVMKLAQRKAIDAVLVTELSRWGRSTSDLISTLETLESRNVSVIAQNGMQMDLSTAAGKLMATILSGVSQFERELLVERTLSGMAAAKAKGKVIGREKGDNFRTGKHERAIIKLHQEGMSLGQIAAKVGLSKSSIKNVIDRYKNQEKQVENTRLLVAV</sequence>
<dbReference type="SMART" id="SM00857">
    <property type="entry name" value="Resolvase"/>
    <property type="match status" value="1"/>
</dbReference>
<dbReference type="EMBL" id="JAFLCK010000016">
    <property type="protein sequence ID" value="MBN8661075.1"/>
    <property type="molecule type" value="Genomic_DNA"/>
</dbReference>
<dbReference type="InterPro" id="IPR036388">
    <property type="entry name" value="WH-like_DNA-bd_sf"/>
</dbReference>
<dbReference type="GO" id="GO:0015074">
    <property type="term" value="P:DNA integration"/>
    <property type="evidence" value="ECO:0007669"/>
    <property type="project" value="UniProtKB-KW"/>
</dbReference>
<dbReference type="InterPro" id="IPR036162">
    <property type="entry name" value="Resolvase-like_N_sf"/>
</dbReference>
<organism evidence="7 8">
    <name type="scientific">Candidatus Obscuribacter phosphatis</name>
    <dbReference type="NCBI Taxonomy" id="1906157"/>
    <lineage>
        <taxon>Bacteria</taxon>
        <taxon>Bacillati</taxon>
        <taxon>Candidatus Melainabacteria</taxon>
        <taxon>Candidatus Obscuribacterales</taxon>
        <taxon>Candidatus Obscuribacteraceae</taxon>
        <taxon>Candidatus Obscuribacter</taxon>
    </lineage>
</organism>
<protein>
    <submittedName>
        <fullName evidence="7">Recombinase family protein</fullName>
    </submittedName>
</protein>
<dbReference type="PANTHER" id="PTHR30461:SF2">
    <property type="entry name" value="SERINE RECOMBINASE PINE-RELATED"/>
    <property type="match status" value="1"/>
</dbReference>
<dbReference type="SUPFAM" id="SSF53041">
    <property type="entry name" value="Resolvase-like"/>
    <property type="match status" value="1"/>
</dbReference>
<name>A0A8J7TLI1_9BACT</name>
<gene>
    <name evidence="7" type="ORF">J0M35_11975</name>
</gene>
<dbReference type="PANTHER" id="PTHR30461">
    <property type="entry name" value="DNA-INVERTASE FROM LAMBDOID PROPHAGE"/>
    <property type="match status" value="1"/>
</dbReference>
<dbReference type="Gene3D" id="1.10.10.10">
    <property type="entry name" value="Winged helix-like DNA-binding domain superfamily/Winged helix DNA-binding domain"/>
    <property type="match status" value="1"/>
</dbReference>
<dbReference type="AlphaFoldDB" id="A0A8J7TLI1"/>
<dbReference type="InterPro" id="IPR006118">
    <property type="entry name" value="Recombinase_CS"/>
</dbReference>
<feature type="domain" description="Resolvase/invertase-type recombinase catalytic" evidence="6">
    <location>
        <begin position="4"/>
        <end position="146"/>
    </location>
</feature>
<evidence type="ECO:0000256" key="3">
    <source>
        <dbReference type="ARBA" id="ARBA00023172"/>
    </source>
</evidence>
<evidence type="ECO:0000256" key="1">
    <source>
        <dbReference type="ARBA" id="ARBA00022908"/>
    </source>
</evidence>
<proteinExistence type="predicted"/>
<dbReference type="Pfam" id="PF13384">
    <property type="entry name" value="HTH_23"/>
    <property type="match status" value="1"/>
</dbReference>
<comment type="caution">
    <text evidence="7">The sequence shown here is derived from an EMBL/GenBank/DDBJ whole genome shotgun (WGS) entry which is preliminary data.</text>
</comment>
<dbReference type="InterPro" id="IPR006119">
    <property type="entry name" value="Resolv_N"/>
</dbReference>
<evidence type="ECO:0000256" key="2">
    <source>
        <dbReference type="ARBA" id="ARBA00023125"/>
    </source>
</evidence>
<evidence type="ECO:0000313" key="8">
    <source>
        <dbReference type="Proteomes" id="UP000664277"/>
    </source>
</evidence>
<reference evidence="7" key="1">
    <citation type="submission" date="2021-02" db="EMBL/GenBank/DDBJ databases">
        <title>Genome-Resolved Metagenomics of a Microbial Community Performing Photosynthetic Biological Nutrient Removal.</title>
        <authorList>
            <person name="Mcdaniel E.A."/>
        </authorList>
    </citation>
    <scope>NUCLEOTIDE SEQUENCE</scope>
    <source>
        <strain evidence="7">UWPOB_OBS1</strain>
    </source>
</reference>
<keyword evidence="2" id="KW-0238">DNA-binding</keyword>
<evidence type="ECO:0000256" key="5">
    <source>
        <dbReference type="PROSITE-ProRule" id="PRU10137"/>
    </source>
</evidence>